<evidence type="ECO:0000256" key="3">
    <source>
        <dbReference type="ARBA" id="ARBA00022801"/>
    </source>
</evidence>
<feature type="chain" id="PRO_5003070893" evidence="5">
    <location>
        <begin position="23"/>
        <end position="515"/>
    </location>
</feature>
<keyword evidence="8" id="KW-1185">Reference proteome</keyword>
<evidence type="ECO:0000256" key="5">
    <source>
        <dbReference type="SAM" id="SignalP"/>
    </source>
</evidence>
<sequence length="515" mass="59531">MSKFTKVHSLLLLLTGTLGLHALDRPNIVLYFADDISAREFPIYGTPEWSRPERGDSSDPAHRAKTPVMDRLANEGCWITTAWAATLCKPSRAMILTGRYAHRQAWWSNNDIKRVTNTQGWKDAWHIYDSSPILLSHLARDRGYATYWAGKFHLSGDYSKYGFDEAMITPGLLQEPTNPYSDFQLDPVKIDGERVLVDMDTGKPIAKKTYAQDSWYWQPNVRLWNDPSAPNELVWWPNTPEARKGFGLSTYGPDLEMEFIFNFIERQQTEQKPFFIYHASHLGHDQFDWLVPSSKSSWPGTPKIEWDGTRYTRTEPKVTGDKGRYETHGTVTEPGMHSHINYIDYQIWQYLEKFEQLGVLENTIFIITADNGSGGYGKNSPDRQKGCHVPMIIYAPGMTKQGRQEALVSIVDMWPTIADLVGFDIPNDYAYDGESLVPFLFGDKEGHRDWVYTYQGRKQIIRGRFVMRDGNQRWWNVSEEPADYMSYPQIKDWNQTPESFRKESDELLKILPDYE</sequence>
<dbReference type="AlphaFoldDB" id="D5EN90"/>
<evidence type="ECO:0000256" key="4">
    <source>
        <dbReference type="ARBA" id="ARBA00022837"/>
    </source>
</evidence>
<name>D5EN90_CORAD</name>
<feature type="signal peptide" evidence="5">
    <location>
        <begin position="1"/>
        <end position="22"/>
    </location>
</feature>
<dbReference type="InterPro" id="IPR017850">
    <property type="entry name" value="Alkaline_phosphatase_core_sf"/>
</dbReference>
<comment type="similarity">
    <text evidence="1">Belongs to the sulfatase family.</text>
</comment>
<dbReference type="GO" id="GO:0004065">
    <property type="term" value="F:arylsulfatase activity"/>
    <property type="evidence" value="ECO:0007669"/>
    <property type="project" value="TreeGrafter"/>
</dbReference>
<dbReference type="InterPro" id="IPR024607">
    <property type="entry name" value="Sulfatase_CS"/>
</dbReference>
<keyword evidence="2" id="KW-0479">Metal-binding</keyword>
<gene>
    <name evidence="7" type="ordered locus">Caka_0500</name>
</gene>
<dbReference type="PANTHER" id="PTHR42693:SF33">
    <property type="entry name" value="ARYLSULFATASE"/>
    <property type="match status" value="1"/>
</dbReference>
<keyword evidence="4" id="KW-0106">Calcium</keyword>
<dbReference type="HOGENOM" id="CLU_027191_0_0_0"/>
<dbReference type="PROSITE" id="PS00149">
    <property type="entry name" value="SULFATASE_2"/>
    <property type="match status" value="1"/>
</dbReference>
<evidence type="ECO:0000259" key="6">
    <source>
        <dbReference type="Pfam" id="PF00884"/>
    </source>
</evidence>
<dbReference type="STRING" id="583355.Caka_0500"/>
<keyword evidence="5" id="KW-0732">Signal</keyword>
<dbReference type="Gene3D" id="3.40.720.10">
    <property type="entry name" value="Alkaline Phosphatase, subunit A"/>
    <property type="match status" value="1"/>
</dbReference>
<dbReference type="PANTHER" id="PTHR42693">
    <property type="entry name" value="ARYLSULFATASE FAMILY MEMBER"/>
    <property type="match status" value="1"/>
</dbReference>
<dbReference type="InterPro" id="IPR050738">
    <property type="entry name" value="Sulfatase"/>
</dbReference>
<reference evidence="7 8" key="1">
    <citation type="journal article" date="2010" name="Stand. Genomic Sci.">
        <title>Complete genome sequence of Coraliomargarita akajimensis type strain (04OKA010-24).</title>
        <authorList>
            <person name="Mavromatis K."/>
            <person name="Abt B."/>
            <person name="Brambilla E."/>
            <person name="Lapidus A."/>
            <person name="Copeland A."/>
            <person name="Deshpande S."/>
            <person name="Nolan M."/>
            <person name="Lucas S."/>
            <person name="Tice H."/>
            <person name="Cheng J.F."/>
            <person name="Han C."/>
            <person name="Detter J.C."/>
            <person name="Woyke T."/>
            <person name="Goodwin L."/>
            <person name="Pitluck S."/>
            <person name="Held B."/>
            <person name="Brettin T."/>
            <person name="Tapia R."/>
            <person name="Ivanova N."/>
            <person name="Mikhailova N."/>
            <person name="Pati A."/>
            <person name="Liolios K."/>
            <person name="Chen A."/>
            <person name="Palaniappan K."/>
            <person name="Land M."/>
            <person name="Hauser L."/>
            <person name="Chang Y.J."/>
            <person name="Jeffries C.D."/>
            <person name="Rohde M."/>
            <person name="Goker M."/>
            <person name="Bristow J."/>
            <person name="Eisen J.A."/>
            <person name="Markowitz V."/>
            <person name="Hugenholtz P."/>
            <person name="Klenk H.P."/>
            <person name="Kyrpides N.C."/>
        </authorList>
    </citation>
    <scope>NUCLEOTIDE SEQUENCE [LARGE SCALE GENOMIC DNA]</scope>
    <source>
        <strain evidence="8">DSM 45221 / IAM 15411 / JCM 23193 / KCTC 12865</strain>
    </source>
</reference>
<dbReference type="GO" id="GO:0046872">
    <property type="term" value="F:metal ion binding"/>
    <property type="evidence" value="ECO:0007669"/>
    <property type="project" value="UniProtKB-KW"/>
</dbReference>
<dbReference type="KEGG" id="caa:Caka_0500"/>
<dbReference type="eggNOG" id="COG3119">
    <property type="taxonomic scope" value="Bacteria"/>
</dbReference>
<dbReference type="RefSeq" id="WP_013042250.1">
    <property type="nucleotide sequence ID" value="NC_014008.1"/>
</dbReference>
<dbReference type="Pfam" id="PF00884">
    <property type="entry name" value="Sulfatase"/>
    <property type="match status" value="1"/>
</dbReference>
<dbReference type="OrthoDB" id="6377047at2"/>
<feature type="domain" description="Sulfatase N-terminal" evidence="6">
    <location>
        <begin position="26"/>
        <end position="422"/>
    </location>
</feature>
<organism evidence="7 8">
    <name type="scientific">Coraliomargarita akajimensis (strain DSM 45221 / IAM 15411 / JCM 23193 / KCTC 12865 / 04OKA010-24)</name>
    <dbReference type="NCBI Taxonomy" id="583355"/>
    <lineage>
        <taxon>Bacteria</taxon>
        <taxon>Pseudomonadati</taxon>
        <taxon>Verrucomicrobiota</taxon>
        <taxon>Opitutia</taxon>
        <taxon>Puniceicoccales</taxon>
        <taxon>Coraliomargaritaceae</taxon>
        <taxon>Coraliomargarita</taxon>
    </lineage>
</organism>
<dbReference type="SUPFAM" id="SSF53649">
    <property type="entry name" value="Alkaline phosphatase-like"/>
    <property type="match status" value="1"/>
</dbReference>
<keyword evidence="3" id="KW-0378">Hydrolase</keyword>
<evidence type="ECO:0000313" key="7">
    <source>
        <dbReference type="EMBL" id="ADE53525.1"/>
    </source>
</evidence>
<dbReference type="InterPro" id="IPR000917">
    <property type="entry name" value="Sulfatase_N"/>
</dbReference>
<accession>D5EN90</accession>
<proteinExistence type="inferred from homology"/>
<dbReference type="EMBL" id="CP001998">
    <property type="protein sequence ID" value="ADE53525.1"/>
    <property type="molecule type" value="Genomic_DNA"/>
</dbReference>
<protein>
    <submittedName>
        <fullName evidence="7">Sulfatase</fullName>
    </submittedName>
</protein>
<evidence type="ECO:0000256" key="2">
    <source>
        <dbReference type="ARBA" id="ARBA00022723"/>
    </source>
</evidence>
<dbReference type="Proteomes" id="UP000000925">
    <property type="component" value="Chromosome"/>
</dbReference>
<evidence type="ECO:0000313" key="8">
    <source>
        <dbReference type="Proteomes" id="UP000000925"/>
    </source>
</evidence>
<evidence type="ECO:0000256" key="1">
    <source>
        <dbReference type="ARBA" id="ARBA00008779"/>
    </source>
</evidence>